<proteinExistence type="predicted"/>
<dbReference type="EMBL" id="FUWJ01000001">
    <property type="protein sequence ID" value="SJZ37275.1"/>
    <property type="molecule type" value="Genomic_DNA"/>
</dbReference>
<name>A0A1T4K4N2_9HYPH</name>
<dbReference type="Proteomes" id="UP000190092">
    <property type="component" value="Unassembled WGS sequence"/>
</dbReference>
<evidence type="ECO:0000313" key="1">
    <source>
        <dbReference type="EMBL" id="SJZ37275.1"/>
    </source>
</evidence>
<evidence type="ECO:0000313" key="2">
    <source>
        <dbReference type="Proteomes" id="UP000190092"/>
    </source>
</evidence>
<dbReference type="AlphaFoldDB" id="A0A1T4K4N2"/>
<dbReference type="OrthoDB" id="513580at2"/>
<sequence length="116" mass="12361">MRRKLLNLSGVTKVERHQAVTAASEAISASGGWIIDHTLFSNIMATIRFALPVEEQEALKERLKAGGIGLEADASGDSKQQGTDRSLPSAEIVGSLTITFIHNDPDLLIEVPAIPG</sequence>
<reference evidence="2" key="1">
    <citation type="submission" date="2017-02" db="EMBL/GenBank/DDBJ databases">
        <authorList>
            <person name="Varghese N."/>
            <person name="Submissions S."/>
        </authorList>
    </citation>
    <scope>NUCLEOTIDE SEQUENCE [LARGE SCALE GENOMIC DNA]</scope>
    <source>
        <strain evidence="2">ATCC 27094</strain>
    </source>
</reference>
<keyword evidence="2" id="KW-1185">Reference proteome</keyword>
<gene>
    <name evidence="1" type="ORF">SAMN02745126_00702</name>
</gene>
<protein>
    <submittedName>
        <fullName evidence="1">Uncharacterized protein</fullName>
    </submittedName>
</protein>
<accession>A0A1T4K4N2</accession>
<organism evidence="1 2">
    <name type="scientific">Enhydrobacter aerosaccus</name>
    <dbReference type="NCBI Taxonomy" id="225324"/>
    <lineage>
        <taxon>Bacteria</taxon>
        <taxon>Pseudomonadati</taxon>
        <taxon>Pseudomonadota</taxon>
        <taxon>Alphaproteobacteria</taxon>
        <taxon>Hyphomicrobiales</taxon>
        <taxon>Enhydrobacter</taxon>
    </lineage>
</organism>